<keyword evidence="9" id="KW-0234">DNA repair</keyword>
<evidence type="ECO:0000256" key="9">
    <source>
        <dbReference type="ARBA" id="ARBA00023204"/>
    </source>
</evidence>
<dbReference type="HOGENOM" id="CLU_010638_0_0_10"/>
<organism evidence="18 19">
    <name type="scientific">Alloprevotella tannerae ATCC 51259</name>
    <dbReference type="NCBI Taxonomy" id="626522"/>
    <lineage>
        <taxon>Bacteria</taxon>
        <taxon>Pseudomonadati</taxon>
        <taxon>Bacteroidota</taxon>
        <taxon>Bacteroidia</taxon>
        <taxon>Bacteroidales</taxon>
        <taxon>Prevotellaceae</taxon>
        <taxon>Alloprevotella</taxon>
    </lineage>
</organism>
<dbReference type="GO" id="GO:0000725">
    <property type="term" value="P:recombinational repair"/>
    <property type="evidence" value="ECO:0007669"/>
    <property type="project" value="TreeGrafter"/>
</dbReference>
<dbReference type="Gene3D" id="3.90.320.10">
    <property type="match status" value="1"/>
</dbReference>
<feature type="domain" description="UvrD-like helicase C-terminal" evidence="17">
    <location>
        <begin position="500"/>
        <end position="752"/>
    </location>
</feature>
<dbReference type="eggNOG" id="COG1074">
    <property type="taxonomic scope" value="Bacteria"/>
</dbReference>
<dbReference type="Pfam" id="PF00580">
    <property type="entry name" value="UvrD-helicase"/>
    <property type="match status" value="1"/>
</dbReference>
<evidence type="ECO:0000256" key="3">
    <source>
        <dbReference type="ARBA" id="ARBA00022763"/>
    </source>
</evidence>
<evidence type="ECO:0000256" key="14">
    <source>
        <dbReference type="PROSITE-ProRule" id="PRU00560"/>
    </source>
</evidence>
<dbReference type="PANTHER" id="PTHR11070:SF67">
    <property type="entry name" value="DNA 3'-5' HELICASE"/>
    <property type="match status" value="1"/>
</dbReference>
<evidence type="ECO:0000256" key="5">
    <source>
        <dbReference type="ARBA" id="ARBA00022806"/>
    </source>
</evidence>
<keyword evidence="3" id="KW-0227">DNA damage</keyword>
<keyword evidence="7 14" id="KW-0067">ATP-binding</keyword>
<dbReference type="GO" id="GO:0004527">
    <property type="term" value="F:exonuclease activity"/>
    <property type="evidence" value="ECO:0007669"/>
    <property type="project" value="UniProtKB-KW"/>
</dbReference>
<evidence type="ECO:0000256" key="4">
    <source>
        <dbReference type="ARBA" id="ARBA00022801"/>
    </source>
</evidence>
<reference evidence="18" key="1">
    <citation type="submission" date="2009-09" db="EMBL/GenBank/DDBJ databases">
        <authorList>
            <person name="Weinstock G."/>
            <person name="Sodergren E."/>
            <person name="Clifton S."/>
            <person name="Fulton L."/>
            <person name="Fulton B."/>
            <person name="Courtney L."/>
            <person name="Fronick C."/>
            <person name="Harrison M."/>
            <person name="Strong C."/>
            <person name="Farmer C."/>
            <person name="Delahaunty K."/>
            <person name="Markovic C."/>
            <person name="Hall O."/>
            <person name="Minx P."/>
            <person name="Tomlinson C."/>
            <person name="Mitreva M."/>
            <person name="Nelson J."/>
            <person name="Hou S."/>
            <person name="Wollam A."/>
            <person name="Pepin K.H."/>
            <person name="Johnson M."/>
            <person name="Bhonagiri V."/>
            <person name="Nash W.E."/>
            <person name="Warren W."/>
            <person name="Chinwalla A."/>
            <person name="Mardis E.R."/>
            <person name="Wilson R.K."/>
        </authorList>
    </citation>
    <scope>NUCLEOTIDE SEQUENCE [LARGE SCALE GENOMIC DNA]</scope>
    <source>
        <strain evidence="18">ATCC 51259</strain>
    </source>
</reference>
<dbReference type="GO" id="GO:0005524">
    <property type="term" value="F:ATP binding"/>
    <property type="evidence" value="ECO:0007669"/>
    <property type="project" value="UniProtKB-UniRule"/>
</dbReference>
<evidence type="ECO:0000256" key="12">
    <source>
        <dbReference type="ARBA" id="ARBA00034808"/>
    </source>
</evidence>
<comment type="catalytic activity">
    <reaction evidence="13">
        <text>ATP + H2O = ADP + phosphate + H(+)</text>
        <dbReference type="Rhea" id="RHEA:13065"/>
        <dbReference type="ChEBI" id="CHEBI:15377"/>
        <dbReference type="ChEBI" id="CHEBI:15378"/>
        <dbReference type="ChEBI" id="CHEBI:30616"/>
        <dbReference type="ChEBI" id="CHEBI:43474"/>
        <dbReference type="ChEBI" id="CHEBI:456216"/>
        <dbReference type="EC" id="5.6.2.4"/>
    </reaction>
</comment>
<dbReference type="Pfam" id="PF12705">
    <property type="entry name" value="PDDEXK_1"/>
    <property type="match status" value="1"/>
</dbReference>
<dbReference type="Proteomes" id="UP000003460">
    <property type="component" value="Unassembled WGS sequence"/>
</dbReference>
<evidence type="ECO:0000256" key="6">
    <source>
        <dbReference type="ARBA" id="ARBA00022839"/>
    </source>
</evidence>
<accession>C9LGJ8</accession>
<evidence type="ECO:0000256" key="15">
    <source>
        <dbReference type="SAM" id="Coils"/>
    </source>
</evidence>
<feature type="coiled-coil region" evidence="15">
    <location>
        <begin position="231"/>
        <end position="258"/>
    </location>
</feature>
<dbReference type="Pfam" id="PF13361">
    <property type="entry name" value="UvrD_C"/>
    <property type="match status" value="2"/>
</dbReference>
<dbReference type="InterPro" id="IPR038726">
    <property type="entry name" value="PDDEXK_AddAB-type"/>
</dbReference>
<dbReference type="InterPro" id="IPR027417">
    <property type="entry name" value="P-loop_NTPase"/>
</dbReference>
<dbReference type="InterPro" id="IPR014017">
    <property type="entry name" value="DNA_helicase_UvrD-like_C"/>
</dbReference>
<keyword evidence="1" id="KW-0540">Nuclease</keyword>
<keyword evidence="6" id="KW-0269">Exonuclease</keyword>
<keyword evidence="15" id="KW-0175">Coiled coil</keyword>
<dbReference type="Gene3D" id="3.40.50.300">
    <property type="entry name" value="P-loop containing nucleotide triphosphate hydrolases"/>
    <property type="match status" value="4"/>
</dbReference>
<gene>
    <name evidence="18" type="ORF">GCWU000325_01342</name>
</gene>
<evidence type="ECO:0000256" key="2">
    <source>
        <dbReference type="ARBA" id="ARBA00022741"/>
    </source>
</evidence>
<dbReference type="PROSITE" id="PS51217">
    <property type="entry name" value="UVRD_HELICASE_CTER"/>
    <property type="match status" value="1"/>
</dbReference>
<evidence type="ECO:0000259" key="16">
    <source>
        <dbReference type="PROSITE" id="PS51198"/>
    </source>
</evidence>
<feature type="domain" description="UvrD-like helicase ATP-binding" evidence="16">
    <location>
        <begin position="12"/>
        <end position="477"/>
    </location>
</feature>
<keyword evidence="8" id="KW-0238">DNA-binding</keyword>
<dbReference type="InterPro" id="IPR011604">
    <property type="entry name" value="PDDEXK-like_dom_sf"/>
</dbReference>
<evidence type="ECO:0000256" key="13">
    <source>
        <dbReference type="ARBA" id="ARBA00048988"/>
    </source>
</evidence>
<evidence type="ECO:0000256" key="1">
    <source>
        <dbReference type="ARBA" id="ARBA00022722"/>
    </source>
</evidence>
<evidence type="ECO:0000256" key="11">
    <source>
        <dbReference type="ARBA" id="ARBA00034617"/>
    </source>
</evidence>
<sequence length="1084" mass="122309">MGIRSGVFLKKPYLCLLRDAAKDMKESLIIYKASAGSGKTFTLAQNYLVQLLSKGGSHRYILAVTFTNKATTEMKQRILAYLYDLAEGRDNDFTRALAERLGQPADLKQRAQAALDGILHDYDHFQVMTIDKFFQQLLSNLAHELGLSANYRIELDDRKAVDEAVDFLLDAIDERADKKLIGWIEDLIEDRMRSNKGWSVGRDLKNFSARNVLSEAFQLRESDLRNRLNDAERMRRYRQTLRARLDEAQGALTGAAQNLIDELDDMSLEGFSRKGQYVYAFARKLLNGDLEEPTKSVCSYIEDPQKLLNKNVTDDGRAANVSSRLAALVDLLHDKRRTILSCRLILKNLNQLFLLNAVAAALDLVNKANSRFLLAKTKLLFHEMVGEQDAPFVFERAGAQLRHILIDEFQDTARLQWNNIKSLLLNNLAEGNTCLLVGDVKQSIYRWNGGDWNILQNIEKEYPAARVNSLRENYRSGQHIIDFNNAFFPAAAQMLDRLETDETDAAAHLLQDIYADVSQVCPRKTADGYVSVTLHDAETDVLDAEAEASLYQQIQMLRQTGVAYTDMAILVRRNKEAQAIAERFAEQHLDVPLASAEAFLLSASPVVQLLISALRCLMDEKDTLSQAIATRIYCNHILTENRPMSDIAETGSTLLPAAFVRRRAALAEMPLFELVEQLILFFTTGRSDERIDISGESAYITAFLDQVLAFLDENPSSIEAFLNFWDEEAAAKTIPSTAVDGIRILTIHKSKGLAFHTVLIPFCDWDIFNTKQGSRSTLWVHPQESPYDELPTLPIEQNKAAAQSIFQTEYEQELLMQKVDGFNAAYVAFTRPKKNLLIWANVPPASNKPTFGSVIASFADPDFASDADSEDAALSIKTWGAVVPSQTAGKQAAEAQNPFDAKAEAVPFHFTPQPVRAIFKQSNKSKDFVRTEADPDDLQQSYIDRGKRFHRLLSDIDTVEDLPRAFENLRREGLSGPNDAEDLAFLRKRLMDAKVSRWFDGSWQLFNEHTILSRNNNQLSRHRPDRVLVKDKQAVVIDFKFGAPAASHAPQVKTYMHLLQTMGYESVTGWLWYVYQNKVESISL</sequence>
<evidence type="ECO:0000313" key="18">
    <source>
        <dbReference type="EMBL" id="EEX71806.1"/>
    </source>
</evidence>
<dbReference type="STRING" id="626522.GCWU000325_01342"/>
<dbReference type="SUPFAM" id="SSF52540">
    <property type="entry name" value="P-loop containing nucleoside triphosphate hydrolases"/>
    <property type="match status" value="1"/>
</dbReference>
<evidence type="ECO:0000256" key="10">
    <source>
        <dbReference type="ARBA" id="ARBA00023235"/>
    </source>
</evidence>
<feature type="binding site" evidence="14">
    <location>
        <begin position="33"/>
        <end position="40"/>
    </location>
    <ligand>
        <name>ATP</name>
        <dbReference type="ChEBI" id="CHEBI:30616"/>
    </ligand>
</feature>
<dbReference type="AlphaFoldDB" id="C9LGJ8"/>
<dbReference type="InterPro" id="IPR000212">
    <property type="entry name" value="DNA_helicase_UvrD/REP"/>
</dbReference>
<dbReference type="EC" id="5.6.2.4" evidence="12"/>
<keyword evidence="2 14" id="KW-0547">Nucleotide-binding</keyword>
<evidence type="ECO:0000256" key="8">
    <source>
        <dbReference type="ARBA" id="ARBA00023125"/>
    </source>
</evidence>
<name>C9LGJ8_9BACT</name>
<dbReference type="GO" id="GO:0016887">
    <property type="term" value="F:ATP hydrolysis activity"/>
    <property type="evidence" value="ECO:0007669"/>
    <property type="project" value="RHEA"/>
</dbReference>
<keyword evidence="4 14" id="KW-0378">Hydrolase</keyword>
<dbReference type="InterPro" id="IPR014016">
    <property type="entry name" value="UvrD-like_ATP-bd"/>
</dbReference>
<dbReference type="PROSITE" id="PS51198">
    <property type="entry name" value="UVRD_HELICASE_ATP_BIND"/>
    <property type="match status" value="1"/>
</dbReference>
<keyword evidence="19" id="KW-1185">Reference proteome</keyword>
<dbReference type="GO" id="GO:0003677">
    <property type="term" value="F:DNA binding"/>
    <property type="evidence" value="ECO:0007669"/>
    <property type="project" value="UniProtKB-KW"/>
</dbReference>
<evidence type="ECO:0000313" key="19">
    <source>
        <dbReference type="Proteomes" id="UP000003460"/>
    </source>
</evidence>
<dbReference type="EMBL" id="ACIJ02000018">
    <property type="protein sequence ID" value="EEX71806.1"/>
    <property type="molecule type" value="Genomic_DNA"/>
</dbReference>
<protein>
    <recommendedName>
        <fullName evidence="12">DNA 3'-5' helicase</fullName>
        <ecNumber evidence="12">5.6.2.4</ecNumber>
    </recommendedName>
</protein>
<keyword evidence="5 14" id="KW-0347">Helicase</keyword>
<dbReference type="PANTHER" id="PTHR11070">
    <property type="entry name" value="UVRD / RECB / PCRA DNA HELICASE FAMILY MEMBER"/>
    <property type="match status" value="1"/>
</dbReference>
<dbReference type="GO" id="GO:0043138">
    <property type="term" value="F:3'-5' DNA helicase activity"/>
    <property type="evidence" value="ECO:0007669"/>
    <property type="project" value="UniProtKB-EC"/>
</dbReference>
<comment type="caution">
    <text evidence="18">The sequence shown here is derived from an EMBL/GenBank/DDBJ whole genome shotgun (WGS) entry which is preliminary data.</text>
</comment>
<keyword evidence="10" id="KW-0413">Isomerase</keyword>
<evidence type="ECO:0000256" key="7">
    <source>
        <dbReference type="ARBA" id="ARBA00022840"/>
    </source>
</evidence>
<evidence type="ECO:0000259" key="17">
    <source>
        <dbReference type="PROSITE" id="PS51217"/>
    </source>
</evidence>
<proteinExistence type="predicted"/>
<comment type="catalytic activity">
    <reaction evidence="11">
        <text>Couples ATP hydrolysis with the unwinding of duplex DNA by translocating in the 3'-5' direction.</text>
        <dbReference type="EC" id="5.6.2.4"/>
    </reaction>
</comment>
<dbReference type="GO" id="GO:0005829">
    <property type="term" value="C:cytosol"/>
    <property type="evidence" value="ECO:0007669"/>
    <property type="project" value="TreeGrafter"/>
</dbReference>